<evidence type="ECO:0000313" key="5">
    <source>
        <dbReference type="Proteomes" id="UP000176233"/>
    </source>
</evidence>
<feature type="compositionally biased region" description="Basic and acidic residues" evidence="2">
    <location>
        <begin position="236"/>
        <end position="257"/>
    </location>
</feature>
<dbReference type="Pfam" id="PF18915">
    <property type="entry name" value="DUF5667"/>
    <property type="match status" value="1"/>
</dbReference>
<protein>
    <recommendedName>
        <fullName evidence="3">DUF5667 domain-containing protein</fullName>
    </recommendedName>
</protein>
<accession>A0A1F5NQB3</accession>
<dbReference type="EMBL" id="MFEJ01000031">
    <property type="protein sequence ID" value="OGE79714.1"/>
    <property type="molecule type" value="Genomic_DNA"/>
</dbReference>
<evidence type="ECO:0000256" key="2">
    <source>
        <dbReference type="SAM" id="MobiDB-lite"/>
    </source>
</evidence>
<name>A0A1F5NQB3_9BACT</name>
<evidence type="ECO:0000259" key="3">
    <source>
        <dbReference type="Pfam" id="PF18915"/>
    </source>
</evidence>
<feature type="domain" description="DUF5667" evidence="3">
    <location>
        <begin position="116"/>
        <end position="210"/>
    </location>
</feature>
<keyword evidence="1" id="KW-0175">Coiled coil</keyword>
<evidence type="ECO:0000313" key="4">
    <source>
        <dbReference type="EMBL" id="OGE79714.1"/>
    </source>
</evidence>
<comment type="caution">
    <text evidence="4">The sequence shown here is derived from an EMBL/GenBank/DDBJ whole genome shotgun (WGS) entry which is preliminary data.</text>
</comment>
<proteinExistence type="predicted"/>
<gene>
    <name evidence="4" type="ORF">A2660_03030</name>
</gene>
<feature type="coiled-coil region" evidence="1">
    <location>
        <begin position="140"/>
        <end position="167"/>
    </location>
</feature>
<organism evidence="4 5">
    <name type="scientific">Candidatus Doudnabacteria bacterium RIFCSPHIGHO2_01_FULL_45_18</name>
    <dbReference type="NCBI Taxonomy" id="1817823"/>
    <lineage>
        <taxon>Bacteria</taxon>
        <taxon>Candidatus Doudnaibacteriota</taxon>
    </lineage>
</organism>
<sequence>MSENPDYEKLIDEISNCLKNDGDISVYKTNRKISPLVTLLSQLDNFPRTAVPHADLLRVKNQVLDRIALPKMEVAPHGWFGITWLPQAVRIGAGALGGILIVVSLTLGTAVAALNSVPGQAIYPLKKIVESAQLKLAPENEKTNLQIKFANNRLDELQQVIQQQQDGQISAQEAQKIVADTVQDLQKSTRAAAKAAGKQPKAQVADKLADLSNKLYIASIHSEGEVKIELEKALQSTKEIEKNDDPIITDPDTKTESATETQQAE</sequence>
<dbReference type="InterPro" id="IPR043725">
    <property type="entry name" value="DUF5667"/>
</dbReference>
<dbReference type="AlphaFoldDB" id="A0A1F5NQB3"/>
<evidence type="ECO:0000256" key="1">
    <source>
        <dbReference type="SAM" id="Coils"/>
    </source>
</evidence>
<dbReference type="Proteomes" id="UP000176233">
    <property type="component" value="Unassembled WGS sequence"/>
</dbReference>
<feature type="region of interest" description="Disordered" evidence="2">
    <location>
        <begin position="236"/>
        <end position="265"/>
    </location>
</feature>
<reference evidence="4 5" key="1">
    <citation type="journal article" date="2016" name="Nat. Commun.">
        <title>Thousands of microbial genomes shed light on interconnected biogeochemical processes in an aquifer system.</title>
        <authorList>
            <person name="Anantharaman K."/>
            <person name="Brown C.T."/>
            <person name="Hug L.A."/>
            <person name="Sharon I."/>
            <person name="Castelle C.J."/>
            <person name="Probst A.J."/>
            <person name="Thomas B.C."/>
            <person name="Singh A."/>
            <person name="Wilkins M.J."/>
            <person name="Karaoz U."/>
            <person name="Brodie E.L."/>
            <person name="Williams K.H."/>
            <person name="Hubbard S.S."/>
            <person name="Banfield J.F."/>
        </authorList>
    </citation>
    <scope>NUCLEOTIDE SEQUENCE [LARGE SCALE GENOMIC DNA]</scope>
</reference>